<evidence type="ECO:0008006" key="4">
    <source>
        <dbReference type="Google" id="ProtNLM"/>
    </source>
</evidence>
<keyword evidence="1" id="KW-0812">Transmembrane</keyword>
<keyword evidence="1" id="KW-0472">Membrane</keyword>
<protein>
    <recommendedName>
        <fullName evidence="4">Sensor</fullName>
    </recommendedName>
</protein>
<proteinExistence type="predicted"/>
<dbReference type="AlphaFoldDB" id="A0A8J3J7N9"/>
<reference evidence="2" key="1">
    <citation type="submission" date="2021-01" db="EMBL/GenBank/DDBJ databases">
        <title>Whole genome shotgun sequence of Actinocatenispora rupis NBRC 107355.</title>
        <authorList>
            <person name="Komaki H."/>
            <person name="Tamura T."/>
        </authorList>
    </citation>
    <scope>NUCLEOTIDE SEQUENCE</scope>
    <source>
        <strain evidence="2">NBRC 107355</strain>
    </source>
</reference>
<evidence type="ECO:0000313" key="3">
    <source>
        <dbReference type="Proteomes" id="UP000612808"/>
    </source>
</evidence>
<evidence type="ECO:0000256" key="1">
    <source>
        <dbReference type="SAM" id="Phobius"/>
    </source>
</evidence>
<feature type="transmembrane region" description="Helical" evidence="1">
    <location>
        <begin position="83"/>
        <end position="107"/>
    </location>
</feature>
<feature type="transmembrane region" description="Helical" evidence="1">
    <location>
        <begin position="31"/>
        <end position="50"/>
    </location>
</feature>
<comment type="caution">
    <text evidence="2">The sequence shown here is derived from an EMBL/GenBank/DDBJ whole genome shotgun (WGS) entry which is preliminary data.</text>
</comment>
<evidence type="ECO:0000313" key="2">
    <source>
        <dbReference type="EMBL" id="GID13525.1"/>
    </source>
</evidence>
<gene>
    <name evidence="2" type="ORF">Aru02nite_44140</name>
</gene>
<dbReference type="Proteomes" id="UP000612808">
    <property type="component" value="Unassembled WGS sequence"/>
</dbReference>
<name>A0A8J3J7N9_9ACTN</name>
<sequence>MPRARPGRDRTGMGVLRIWTTAYRAGTWRRFGYVLLGLPLGVAGLVLALAGRWRTAARWQERAARWADLPDPDPATPGRTLGAAVLSVLTGAVGWAVTQYLGFLVLYSVGYPLRNYVGAGDGETAPLVPWLHLSFHQAPPGAWASTYHSAWGGPTLAGAWAVHAGLVLLTLFPLLAWTIRGLARLQRAPLRHRPATRAVRLAS</sequence>
<accession>A0A8J3J7N9</accession>
<keyword evidence="1" id="KW-1133">Transmembrane helix</keyword>
<feature type="transmembrane region" description="Helical" evidence="1">
    <location>
        <begin position="160"/>
        <end position="183"/>
    </location>
</feature>
<keyword evidence="3" id="KW-1185">Reference proteome</keyword>
<dbReference type="EMBL" id="BOMB01000024">
    <property type="protein sequence ID" value="GID13525.1"/>
    <property type="molecule type" value="Genomic_DNA"/>
</dbReference>
<organism evidence="2 3">
    <name type="scientific">Actinocatenispora rupis</name>
    <dbReference type="NCBI Taxonomy" id="519421"/>
    <lineage>
        <taxon>Bacteria</taxon>
        <taxon>Bacillati</taxon>
        <taxon>Actinomycetota</taxon>
        <taxon>Actinomycetes</taxon>
        <taxon>Micromonosporales</taxon>
        <taxon>Micromonosporaceae</taxon>
        <taxon>Actinocatenispora</taxon>
    </lineage>
</organism>